<dbReference type="GO" id="GO:0000160">
    <property type="term" value="P:phosphorelay signal transduction system"/>
    <property type="evidence" value="ECO:0007669"/>
    <property type="project" value="UniProtKB-KW"/>
</dbReference>
<sequence>MPSPTRRFAKDAYPTNSTNSGMSMSSTSSPLAMFDSNYQGIPTSNSNSSLVFDAGMSVLVVDDDMVTRKLMQRMLVRLGCVVETAENGQAALMALGAIATPASEGSTNLDERFDVIFLDNQMPLLSGLNAVAKLREWGRSDFVVGVTGNALLEDQEEYMAAGVDHVLTKPVNEQALRRMLVLADARRKSKALARAS</sequence>
<accession>A0AAD7MH89</accession>
<gene>
    <name evidence="6" type="ORF">B0H16DRAFT_1741469</name>
</gene>
<dbReference type="AlphaFoldDB" id="A0AAD7MH89"/>
<organism evidence="6 7">
    <name type="scientific">Mycena metata</name>
    <dbReference type="NCBI Taxonomy" id="1033252"/>
    <lineage>
        <taxon>Eukaryota</taxon>
        <taxon>Fungi</taxon>
        <taxon>Dikarya</taxon>
        <taxon>Basidiomycota</taxon>
        <taxon>Agaricomycotina</taxon>
        <taxon>Agaricomycetes</taxon>
        <taxon>Agaricomycetidae</taxon>
        <taxon>Agaricales</taxon>
        <taxon>Marasmiineae</taxon>
        <taxon>Mycenaceae</taxon>
        <taxon>Mycena</taxon>
    </lineage>
</organism>
<name>A0AAD7MH89_9AGAR</name>
<dbReference type="SMART" id="SM00448">
    <property type="entry name" value="REC"/>
    <property type="match status" value="1"/>
</dbReference>
<dbReference type="Proteomes" id="UP001215598">
    <property type="component" value="Unassembled WGS sequence"/>
</dbReference>
<evidence type="ECO:0000313" key="6">
    <source>
        <dbReference type="EMBL" id="KAJ7716135.1"/>
    </source>
</evidence>
<protein>
    <submittedName>
        <fullName evidence="6">CheY-like superfamily</fullName>
    </submittedName>
</protein>
<dbReference type="SUPFAM" id="SSF52172">
    <property type="entry name" value="CheY-like"/>
    <property type="match status" value="1"/>
</dbReference>
<proteinExistence type="predicted"/>
<evidence type="ECO:0000256" key="3">
    <source>
        <dbReference type="PROSITE-ProRule" id="PRU00169"/>
    </source>
</evidence>
<dbReference type="PANTHER" id="PTHR45339">
    <property type="entry name" value="HYBRID SIGNAL TRANSDUCTION HISTIDINE KINASE J"/>
    <property type="match status" value="1"/>
</dbReference>
<dbReference type="PROSITE" id="PS50110">
    <property type="entry name" value="RESPONSE_REGULATORY"/>
    <property type="match status" value="1"/>
</dbReference>
<evidence type="ECO:0000256" key="4">
    <source>
        <dbReference type="SAM" id="MobiDB-lite"/>
    </source>
</evidence>
<dbReference type="InterPro" id="IPR011006">
    <property type="entry name" value="CheY-like_superfamily"/>
</dbReference>
<feature type="region of interest" description="Disordered" evidence="4">
    <location>
        <begin position="1"/>
        <end position="26"/>
    </location>
</feature>
<evidence type="ECO:0000256" key="2">
    <source>
        <dbReference type="ARBA" id="ARBA00023012"/>
    </source>
</evidence>
<dbReference type="EMBL" id="JARKIB010000296">
    <property type="protein sequence ID" value="KAJ7716135.1"/>
    <property type="molecule type" value="Genomic_DNA"/>
</dbReference>
<dbReference type="Gene3D" id="3.40.50.2300">
    <property type="match status" value="1"/>
</dbReference>
<evidence type="ECO:0000256" key="1">
    <source>
        <dbReference type="ARBA" id="ARBA00022553"/>
    </source>
</evidence>
<feature type="domain" description="Response regulatory" evidence="5">
    <location>
        <begin position="57"/>
        <end position="184"/>
    </location>
</feature>
<keyword evidence="7" id="KW-1185">Reference proteome</keyword>
<reference evidence="6" key="1">
    <citation type="submission" date="2023-03" db="EMBL/GenBank/DDBJ databases">
        <title>Massive genome expansion in bonnet fungi (Mycena s.s.) driven by repeated elements and novel gene families across ecological guilds.</title>
        <authorList>
            <consortium name="Lawrence Berkeley National Laboratory"/>
            <person name="Harder C.B."/>
            <person name="Miyauchi S."/>
            <person name="Viragh M."/>
            <person name="Kuo A."/>
            <person name="Thoen E."/>
            <person name="Andreopoulos B."/>
            <person name="Lu D."/>
            <person name="Skrede I."/>
            <person name="Drula E."/>
            <person name="Henrissat B."/>
            <person name="Morin E."/>
            <person name="Kohler A."/>
            <person name="Barry K."/>
            <person name="LaButti K."/>
            <person name="Morin E."/>
            <person name="Salamov A."/>
            <person name="Lipzen A."/>
            <person name="Mereny Z."/>
            <person name="Hegedus B."/>
            <person name="Baldrian P."/>
            <person name="Stursova M."/>
            <person name="Weitz H."/>
            <person name="Taylor A."/>
            <person name="Grigoriev I.V."/>
            <person name="Nagy L.G."/>
            <person name="Martin F."/>
            <person name="Kauserud H."/>
        </authorList>
    </citation>
    <scope>NUCLEOTIDE SEQUENCE</scope>
    <source>
        <strain evidence="6">CBHHK182m</strain>
    </source>
</reference>
<dbReference type="PANTHER" id="PTHR45339:SF1">
    <property type="entry name" value="HYBRID SIGNAL TRANSDUCTION HISTIDINE KINASE J"/>
    <property type="match status" value="1"/>
</dbReference>
<keyword evidence="2" id="KW-0902">Two-component regulatory system</keyword>
<evidence type="ECO:0000313" key="7">
    <source>
        <dbReference type="Proteomes" id="UP001215598"/>
    </source>
</evidence>
<dbReference type="InterPro" id="IPR001789">
    <property type="entry name" value="Sig_transdc_resp-reg_receiver"/>
</dbReference>
<keyword evidence="1 3" id="KW-0597">Phosphoprotein</keyword>
<dbReference type="Pfam" id="PF00072">
    <property type="entry name" value="Response_reg"/>
    <property type="match status" value="1"/>
</dbReference>
<comment type="caution">
    <text evidence="6">The sequence shown here is derived from an EMBL/GenBank/DDBJ whole genome shotgun (WGS) entry which is preliminary data.</text>
</comment>
<dbReference type="CDD" id="cd17546">
    <property type="entry name" value="REC_hyHK_CKI1_RcsC-like"/>
    <property type="match status" value="1"/>
</dbReference>
<evidence type="ECO:0000259" key="5">
    <source>
        <dbReference type="PROSITE" id="PS50110"/>
    </source>
</evidence>
<feature type="compositionally biased region" description="Low complexity" evidence="4">
    <location>
        <begin position="15"/>
        <end position="26"/>
    </location>
</feature>
<feature type="modified residue" description="4-aspartylphosphate" evidence="3">
    <location>
        <position position="119"/>
    </location>
</feature>